<name>A0A1H9FTJ9_9GAMM</name>
<evidence type="ECO:0000313" key="2">
    <source>
        <dbReference type="EMBL" id="SEQ41224.1"/>
    </source>
</evidence>
<sequence length="154" mass="16708">MHSQDTVKLLNELIQTSEDGKKGFTEASQEAKKADLKSLFKQRAADCGTAVLELQTLVHSLGGTASDGGTVSGAMHRGWAKVKTAMGDADIAVLESVERAEDKAKAAYQKALTGTLPQQIRLVVQRQHDNAVRNHDIVRNLRDSYKSIKGIHAD</sequence>
<feature type="domain" description="DUF2383" evidence="1">
    <location>
        <begin position="5"/>
        <end position="113"/>
    </location>
</feature>
<accession>A0A1H9FTJ9</accession>
<evidence type="ECO:0000259" key="1">
    <source>
        <dbReference type="Pfam" id="PF09537"/>
    </source>
</evidence>
<organism evidence="2 3">
    <name type="scientific">Solimonas aquatica</name>
    <dbReference type="NCBI Taxonomy" id="489703"/>
    <lineage>
        <taxon>Bacteria</taxon>
        <taxon>Pseudomonadati</taxon>
        <taxon>Pseudomonadota</taxon>
        <taxon>Gammaproteobacteria</taxon>
        <taxon>Nevskiales</taxon>
        <taxon>Nevskiaceae</taxon>
        <taxon>Solimonas</taxon>
    </lineage>
</organism>
<dbReference type="Gene3D" id="1.20.1260.10">
    <property type="match status" value="1"/>
</dbReference>
<reference evidence="2 3" key="1">
    <citation type="submission" date="2016-10" db="EMBL/GenBank/DDBJ databases">
        <authorList>
            <person name="de Groot N.N."/>
        </authorList>
    </citation>
    <scope>NUCLEOTIDE SEQUENCE [LARGE SCALE GENOMIC DNA]</scope>
    <source>
        <strain evidence="2 3">DSM 25927</strain>
    </source>
</reference>
<dbReference type="Pfam" id="PF09537">
    <property type="entry name" value="DUF2383"/>
    <property type="match status" value="1"/>
</dbReference>
<protein>
    <recommendedName>
        <fullName evidence="1">DUF2383 domain-containing protein</fullName>
    </recommendedName>
</protein>
<gene>
    <name evidence="2" type="ORF">SAMN04488038_10694</name>
</gene>
<evidence type="ECO:0000313" key="3">
    <source>
        <dbReference type="Proteomes" id="UP000199233"/>
    </source>
</evidence>
<dbReference type="STRING" id="489703.SAMN04488038_10694"/>
<dbReference type="OrthoDB" id="282393at2"/>
<dbReference type="InterPro" id="IPR019052">
    <property type="entry name" value="DUF2383"/>
</dbReference>
<dbReference type="InterPro" id="IPR012347">
    <property type="entry name" value="Ferritin-like"/>
</dbReference>
<dbReference type="AlphaFoldDB" id="A0A1H9FTJ9"/>
<keyword evidence="3" id="KW-1185">Reference proteome</keyword>
<dbReference type="Proteomes" id="UP000199233">
    <property type="component" value="Unassembled WGS sequence"/>
</dbReference>
<proteinExistence type="predicted"/>
<dbReference type="EMBL" id="FOFS01000006">
    <property type="protein sequence ID" value="SEQ41224.1"/>
    <property type="molecule type" value="Genomic_DNA"/>
</dbReference>
<dbReference type="InterPro" id="IPR016920">
    <property type="entry name" value="UCP029477"/>
</dbReference>
<dbReference type="PIRSF" id="PIRSF029477">
    <property type="entry name" value="UCP029477"/>
    <property type="match status" value="1"/>
</dbReference>
<dbReference type="NCBIfam" id="TIGR02284">
    <property type="entry name" value="PA2169 family four-helix-bundle protein"/>
    <property type="match status" value="1"/>
</dbReference>
<dbReference type="InterPro" id="IPR011971">
    <property type="entry name" value="CHP02284"/>
</dbReference>